<evidence type="ECO:0000259" key="10">
    <source>
        <dbReference type="PROSITE" id="PS50089"/>
    </source>
</evidence>
<evidence type="ECO:0000259" key="12">
    <source>
        <dbReference type="PROSITE" id="PS51194"/>
    </source>
</evidence>
<dbReference type="PROSITE" id="PS51194">
    <property type="entry name" value="HELICASE_CTER"/>
    <property type="match status" value="1"/>
</dbReference>
<feature type="compositionally biased region" description="Polar residues" evidence="9">
    <location>
        <begin position="163"/>
        <end position="173"/>
    </location>
</feature>
<dbReference type="Proteomes" id="UP001164746">
    <property type="component" value="Chromosome 11"/>
</dbReference>
<dbReference type="Gene3D" id="3.30.40.10">
    <property type="entry name" value="Zinc/RING finger domain, C3HC4 (zinc finger)"/>
    <property type="match status" value="1"/>
</dbReference>
<dbReference type="PROSITE" id="PS00518">
    <property type="entry name" value="ZF_RING_1"/>
    <property type="match status" value="1"/>
</dbReference>
<dbReference type="Gene3D" id="3.40.50.300">
    <property type="entry name" value="P-loop containing nucleotide triphosphate hydrolases"/>
    <property type="match status" value="1"/>
</dbReference>
<evidence type="ECO:0000256" key="3">
    <source>
        <dbReference type="ARBA" id="ARBA00022771"/>
    </source>
</evidence>
<feature type="compositionally biased region" description="Basic and acidic residues" evidence="9">
    <location>
        <begin position="116"/>
        <end position="133"/>
    </location>
</feature>
<keyword evidence="6" id="KW-0862">Zinc</keyword>
<dbReference type="Pfam" id="PF00176">
    <property type="entry name" value="SNF2-rel_dom"/>
    <property type="match status" value="1"/>
</dbReference>
<dbReference type="InterPro" id="IPR014001">
    <property type="entry name" value="Helicase_ATP-bd"/>
</dbReference>
<dbReference type="InterPro" id="IPR017907">
    <property type="entry name" value="Znf_RING_CS"/>
</dbReference>
<evidence type="ECO:0000256" key="1">
    <source>
        <dbReference type="ARBA" id="ARBA00022723"/>
    </source>
</evidence>
<dbReference type="SMART" id="SM00487">
    <property type="entry name" value="DEXDc"/>
    <property type="match status" value="1"/>
</dbReference>
<gene>
    <name evidence="13" type="ORF">MAR_001250</name>
</gene>
<dbReference type="Gene3D" id="3.40.50.10810">
    <property type="entry name" value="Tandem AAA-ATPase domain"/>
    <property type="match status" value="1"/>
</dbReference>
<evidence type="ECO:0000256" key="9">
    <source>
        <dbReference type="SAM" id="MobiDB-lite"/>
    </source>
</evidence>
<feature type="domain" description="RING-type" evidence="10">
    <location>
        <begin position="608"/>
        <end position="649"/>
    </location>
</feature>
<organism evidence="13 14">
    <name type="scientific">Mya arenaria</name>
    <name type="common">Soft-shell clam</name>
    <dbReference type="NCBI Taxonomy" id="6604"/>
    <lineage>
        <taxon>Eukaryota</taxon>
        <taxon>Metazoa</taxon>
        <taxon>Spiralia</taxon>
        <taxon>Lophotrochozoa</taxon>
        <taxon>Mollusca</taxon>
        <taxon>Bivalvia</taxon>
        <taxon>Autobranchia</taxon>
        <taxon>Heteroconchia</taxon>
        <taxon>Euheterodonta</taxon>
        <taxon>Imparidentia</taxon>
        <taxon>Neoheterodontei</taxon>
        <taxon>Myida</taxon>
        <taxon>Myoidea</taxon>
        <taxon>Myidae</taxon>
        <taxon>Mya</taxon>
    </lineage>
</organism>
<keyword evidence="7" id="KW-0067">ATP-binding</keyword>
<dbReference type="SUPFAM" id="SSF52540">
    <property type="entry name" value="P-loop containing nucleoside triphosphate hydrolases"/>
    <property type="match status" value="2"/>
</dbReference>
<evidence type="ECO:0000256" key="7">
    <source>
        <dbReference type="ARBA" id="ARBA00022840"/>
    </source>
</evidence>
<dbReference type="CDD" id="cd18793">
    <property type="entry name" value="SF2_C_SNF"/>
    <property type="match status" value="1"/>
</dbReference>
<evidence type="ECO:0000256" key="5">
    <source>
        <dbReference type="ARBA" id="ARBA00022806"/>
    </source>
</evidence>
<dbReference type="Pfam" id="PF13923">
    <property type="entry name" value="zf-C3HC4_2"/>
    <property type="match status" value="1"/>
</dbReference>
<accession>A0ABY7FCT8</accession>
<evidence type="ECO:0000256" key="4">
    <source>
        <dbReference type="ARBA" id="ARBA00022801"/>
    </source>
</evidence>
<evidence type="ECO:0000313" key="13">
    <source>
        <dbReference type="EMBL" id="WAR19412.1"/>
    </source>
</evidence>
<dbReference type="CDD" id="cd16509">
    <property type="entry name" value="RING-HC_HLTF"/>
    <property type="match status" value="1"/>
</dbReference>
<keyword evidence="5" id="KW-0347">Helicase</keyword>
<dbReference type="InterPro" id="IPR049730">
    <property type="entry name" value="SNF2/RAD54-like_C"/>
</dbReference>
<dbReference type="InterPro" id="IPR050628">
    <property type="entry name" value="SNF2_RAD54_helicase_TF"/>
</dbReference>
<reference evidence="13" key="1">
    <citation type="submission" date="2022-11" db="EMBL/GenBank/DDBJ databases">
        <title>Centuries of genome instability and evolution in soft-shell clam transmissible cancer (bioRxiv).</title>
        <authorList>
            <person name="Hart S.F.M."/>
            <person name="Yonemitsu M.A."/>
            <person name="Giersch R.M."/>
            <person name="Beal B.F."/>
            <person name="Arriagada G."/>
            <person name="Davis B.W."/>
            <person name="Ostrander E.A."/>
            <person name="Goff S.P."/>
            <person name="Metzger M.J."/>
        </authorList>
    </citation>
    <scope>NUCLEOTIDE SEQUENCE</scope>
    <source>
        <strain evidence="13">MELC-2E11</strain>
        <tissue evidence="13">Siphon/mantle</tissue>
    </source>
</reference>
<evidence type="ECO:0000259" key="11">
    <source>
        <dbReference type="PROSITE" id="PS51192"/>
    </source>
</evidence>
<feature type="domain" description="Helicase ATP-binding" evidence="11">
    <location>
        <begin position="368"/>
        <end position="500"/>
    </location>
</feature>
<keyword evidence="4" id="KW-0378">Hydrolase</keyword>
<sequence>MQPSHLHGSQHCRNCLMIRSVVCQRVRSKKLQQKDKIWFYDDDDDDDDDDVIDDDLPAIDEKTMLCKEDPNFSPLVKSKGKRLSKRVEVEEPTACRPRRGAKRPVRYTYSSDEEMMEHINNDETPKKKPKLAEKASGTRQPYKGKAPVSGSSKAKGKKRKTVTEPQIDQQDCTNKSKDSYDNVVKQSLEQDATNNEEGQSHKKLHARELNGKTATDCTKCALTGNGCDKTVEKDLEETSSKDEIAEILKKENEQKSDTKIKTGDESECSELPDLETVAKHKEQFEEENECPELPDLLPLANRIENPDRESKYLELPDLLPVASLIKTHDLAGNSLLEETVVHANYTKPSIQKVGEVTGRTLTLGPRCTLIVCPLSVLSNWLDQLENHVDPRVHLSIYLYYGSGRTSDVHLLENQDVVITTYSTVAADFRRHEGKKVGAPLRRVRWLRIVLDEGHSIKNPAALQTKAIIDLQAERRWILTGTPIQNSMKDLWSLINFLQVNPFTDQQWWRRTIERPLERGDSSALKRVQHLMGHLAMRRTKTQMYNGKPLVKLPGRQVCIEHVTLSHEERNVYNAMQKDGKLIVSNDALREKLIGTLVEVLRSGTDEECPVCLDSLSAPVITCCAHVYCRPCIESVIRNEKPVARCPLCRGDISTDKLLEVPPEEIQPVEGEKAMSIQADTWKSSAKVDALMNTLLKLRTEEPGTRSVVVSQFTSLLTVIEHPLSANGIKFVRLDGTMNQKVRTRAIEEFSEPGPRAPTVMLLSLKAGGVGINLTAASRLFLLDPYIVEDSVEEKMLDMQEKKRRLMQGAFGQKQTAEERRQNRITDIKNLLDF</sequence>
<dbReference type="SMART" id="SM00184">
    <property type="entry name" value="RING"/>
    <property type="match status" value="1"/>
</dbReference>
<dbReference type="InterPro" id="IPR001650">
    <property type="entry name" value="Helicase_C-like"/>
</dbReference>
<dbReference type="PROSITE" id="PS50089">
    <property type="entry name" value="ZF_RING_2"/>
    <property type="match status" value="1"/>
</dbReference>
<evidence type="ECO:0000313" key="14">
    <source>
        <dbReference type="Proteomes" id="UP001164746"/>
    </source>
</evidence>
<dbReference type="InterPro" id="IPR000330">
    <property type="entry name" value="SNF2_N"/>
</dbReference>
<keyword evidence="1" id="KW-0479">Metal-binding</keyword>
<evidence type="ECO:0000256" key="6">
    <source>
        <dbReference type="ARBA" id="ARBA00022833"/>
    </source>
</evidence>
<dbReference type="InterPro" id="IPR001841">
    <property type="entry name" value="Znf_RING"/>
</dbReference>
<dbReference type="SMART" id="SM00490">
    <property type="entry name" value="HELICc"/>
    <property type="match status" value="1"/>
</dbReference>
<dbReference type="EMBL" id="CP111022">
    <property type="protein sequence ID" value="WAR19412.1"/>
    <property type="molecule type" value="Genomic_DNA"/>
</dbReference>
<feature type="compositionally biased region" description="Polar residues" evidence="9">
    <location>
        <begin position="184"/>
        <end position="197"/>
    </location>
</feature>
<dbReference type="Pfam" id="PF00271">
    <property type="entry name" value="Helicase_C"/>
    <property type="match status" value="1"/>
</dbReference>
<proteinExistence type="predicted"/>
<dbReference type="InterPro" id="IPR013083">
    <property type="entry name" value="Znf_RING/FYVE/PHD"/>
</dbReference>
<keyword evidence="2" id="KW-0547">Nucleotide-binding</keyword>
<dbReference type="PROSITE" id="PS51192">
    <property type="entry name" value="HELICASE_ATP_BIND_1"/>
    <property type="match status" value="1"/>
</dbReference>
<keyword evidence="14" id="KW-1185">Reference proteome</keyword>
<dbReference type="InterPro" id="IPR027417">
    <property type="entry name" value="P-loop_NTPase"/>
</dbReference>
<protein>
    <submittedName>
        <fullName evidence="13">HLTF-like protein</fullName>
    </submittedName>
</protein>
<name>A0ABY7FCT8_MYAAR</name>
<dbReference type="SUPFAM" id="SSF57850">
    <property type="entry name" value="RING/U-box"/>
    <property type="match status" value="1"/>
</dbReference>
<dbReference type="PANTHER" id="PTHR45626:SF17">
    <property type="entry name" value="HELICASE-LIKE TRANSCRIPTION FACTOR"/>
    <property type="match status" value="1"/>
</dbReference>
<feature type="compositionally biased region" description="Low complexity" evidence="9">
    <location>
        <begin position="143"/>
        <end position="153"/>
    </location>
</feature>
<evidence type="ECO:0000256" key="2">
    <source>
        <dbReference type="ARBA" id="ARBA00022741"/>
    </source>
</evidence>
<feature type="compositionally biased region" description="Basic residues" evidence="9">
    <location>
        <begin position="96"/>
        <end position="105"/>
    </location>
</feature>
<feature type="domain" description="Helicase C-terminal" evidence="12">
    <location>
        <begin position="689"/>
        <end position="833"/>
    </location>
</feature>
<dbReference type="PANTHER" id="PTHR45626">
    <property type="entry name" value="TRANSCRIPTION TERMINATION FACTOR 2-RELATED"/>
    <property type="match status" value="1"/>
</dbReference>
<feature type="region of interest" description="Disordered" evidence="9">
    <location>
        <begin position="69"/>
        <end position="207"/>
    </location>
</feature>
<evidence type="ECO:0000256" key="8">
    <source>
        <dbReference type="PROSITE-ProRule" id="PRU00175"/>
    </source>
</evidence>
<dbReference type="InterPro" id="IPR038718">
    <property type="entry name" value="SNF2-like_sf"/>
</dbReference>
<keyword evidence="3 8" id="KW-0863">Zinc-finger</keyword>